<evidence type="ECO:0000313" key="1">
    <source>
        <dbReference type="EMBL" id="NPD93102.1"/>
    </source>
</evidence>
<accession>A0ABX2AS75</accession>
<dbReference type="EMBL" id="JABKKF010000016">
    <property type="protein sequence ID" value="NPD93102.1"/>
    <property type="molecule type" value="Genomic_DNA"/>
</dbReference>
<proteinExistence type="predicted"/>
<dbReference type="Proteomes" id="UP000714420">
    <property type="component" value="Unassembled WGS sequence"/>
</dbReference>
<sequence>MNSKNCIVLVTHKQGEDLLRYISHVAEVSEGTMDFYVLFDNSNSKPHFSAMANVNVFEYNSKKLDGFFFANNRLLPNALVALLDFAQSNHYDHYLLMEFDIVLNGRLGDFVNKVNSIDDIDYIHIGYDPEGGPENHWPIKYIKDNPFRKTYFAWCHIFYISHNFLVDIEQFMTKNNSFHYEFLLPTMAYNGNYIVKQFENIGYQFNVSWGPVDKYETIYKECARDNTFYHPIKDLSIVTFK</sequence>
<evidence type="ECO:0000313" key="2">
    <source>
        <dbReference type="Proteomes" id="UP000714420"/>
    </source>
</evidence>
<comment type="caution">
    <text evidence="1">The sequence shown here is derived from an EMBL/GenBank/DDBJ whole genome shotgun (WGS) entry which is preliminary data.</text>
</comment>
<dbReference type="RefSeq" id="WP_172277110.1">
    <property type="nucleotide sequence ID" value="NZ_CASGMU010000007.1"/>
</dbReference>
<protein>
    <recommendedName>
        <fullName evidence="3">Glycosyltransferase</fullName>
    </recommendedName>
</protein>
<evidence type="ECO:0008006" key="3">
    <source>
        <dbReference type="Google" id="ProtNLM"/>
    </source>
</evidence>
<name>A0ABX2AS75_9BACT</name>
<reference evidence="1 2" key="1">
    <citation type="submission" date="2020-05" db="EMBL/GenBank/DDBJ databases">
        <title>Distinct polysaccharide utilization as determinants for interspecies competition between intestinal Prevotella spp.</title>
        <authorList>
            <person name="Galvez E.J.C."/>
            <person name="Iljazovic A."/>
            <person name="Strowig T."/>
        </authorList>
    </citation>
    <scope>NUCLEOTIDE SEQUENCE [LARGE SCALE GENOMIC DNA]</scope>
    <source>
        <strain evidence="1 2">PMUR</strain>
    </source>
</reference>
<gene>
    <name evidence="1" type="ORF">HPS56_12300</name>
</gene>
<keyword evidence="2" id="KW-1185">Reference proteome</keyword>
<organism evidence="1 2">
    <name type="scientific">Xylanibacter muris</name>
    <dbReference type="NCBI Taxonomy" id="2736290"/>
    <lineage>
        <taxon>Bacteria</taxon>
        <taxon>Pseudomonadati</taxon>
        <taxon>Bacteroidota</taxon>
        <taxon>Bacteroidia</taxon>
        <taxon>Bacteroidales</taxon>
        <taxon>Prevotellaceae</taxon>
        <taxon>Xylanibacter</taxon>
    </lineage>
</organism>